<dbReference type="EMBL" id="LUKN01000403">
    <property type="protein sequence ID" value="OAR02984.1"/>
    <property type="molecule type" value="Genomic_DNA"/>
</dbReference>
<reference evidence="7 8" key="1">
    <citation type="submission" date="2016-03" db="EMBL/GenBank/DDBJ databases">
        <title>Fine-scale spatial genetic structure of a fungal parasite of coffee scale insects.</title>
        <authorList>
            <person name="Jackson D."/>
            <person name="Zemenick K.A."/>
            <person name="Malloure B."/>
            <person name="Quandt C.A."/>
            <person name="James T.Y."/>
        </authorList>
    </citation>
    <scope>NUCLEOTIDE SEQUENCE [LARGE SCALE GENOMIC DNA]</scope>
    <source>
        <strain evidence="7 8">UM487</strain>
    </source>
</reference>
<dbReference type="AlphaFoldDB" id="A0A179IND0"/>
<dbReference type="InterPro" id="IPR023209">
    <property type="entry name" value="DAO"/>
</dbReference>
<evidence type="ECO:0000256" key="2">
    <source>
        <dbReference type="ARBA" id="ARBA00006730"/>
    </source>
</evidence>
<name>A0A179IND0_CORDF</name>
<accession>A0A179IND0</accession>
<dbReference type="PANTHER" id="PTHR11530">
    <property type="entry name" value="D-AMINO ACID OXIDASE"/>
    <property type="match status" value="1"/>
</dbReference>
<gene>
    <name evidence="7" type="ORF">LLEC1_07497</name>
</gene>
<proteinExistence type="inferred from homology"/>
<keyword evidence="4" id="KW-0274">FAD</keyword>
<keyword evidence="3" id="KW-0285">Flavoprotein</keyword>
<keyword evidence="5" id="KW-0560">Oxidoreductase</keyword>
<dbReference type="Gene3D" id="3.40.50.720">
    <property type="entry name" value="NAD(P)-binding Rossmann-like Domain"/>
    <property type="match status" value="1"/>
</dbReference>
<dbReference type="GO" id="GO:0071949">
    <property type="term" value="F:FAD binding"/>
    <property type="evidence" value="ECO:0007669"/>
    <property type="project" value="InterPro"/>
</dbReference>
<dbReference type="GO" id="GO:0005737">
    <property type="term" value="C:cytoplasm"/>
    <property type="evidence" value="ECO:0007669"/>
    <property type="project" value="TreeGrafter"/>
</dbReference>
<dbReference type="SUPFAM" id="SSF51971">
    <property type="entry name" value="Nucleotide-binding domain"/>
    <property type="match status" value="1"/>
</dbReference>
<dbReference type="InterPro" id="IPR006076">
    <property type="entry name" value="FAD-dep_OxRdtase"/>
</dbReference>
<dbReference type="Proteomes" id="UP000243081">
    <property type="component" value="Unassembled WGS sequence"/>
</dbReference>
<comment type="cofactor">
    <cofactor evidence="1">
        <name>FAD</name>
        <dbReference type="ChEBI" id="CHEBI:57692"/>
    </cofactor>
</comment>
<evidence type="ECO:0000256" key="1">
    <source>
        <dbReference type="ARBA" id="ARBA00001974"/>
    </source>
</evidence>
<evidence type="ECO:0000313" key="7">
    <source>
        <dbReference type="EMBL" id="OAR02984.1"/>
    </source>
</evidence>
<evidence type="ECO:0000313" key="8">
    <source>
        <dbReference type="Proteomes" id="UP000243081"/>
    </source>
</evidence>
<evidence type="ECO:0000256" key="4">
    <source>
        <dbReference type="ARBA" id="ARBA00022827"/>
    </source>
</evidence>
<dbReference type="OrthoDB" id="409956at2759"/>
<dbReference type="Gene3D" id="3.30.9.10">
    <property type="entry name" value="D-Amino Acid Oxidase, subunit A, domain 2"/>
    <property type="match status" value="1"/>
</dbReference>
<dbReference type="OMA" id="IIVSNHC"/>
<evidence type="ECO:0000256" key="5">
    <source>
        <dbReference type="ARBA" id="ARBA00023002"/>
    </source>
</evidence>
<keyword evidence="8" id="KW-1185">Reference proteome</keyword>
<feature type="domain" description="FAD dependent oxidoreductase" evidence="6">
    <location>
        <begin position="9"/>
        <end position="341"/>
    </location>
</feature>
<evidence type="ECO:0000256" key="3">
    <source>
        <dbReference type="ARBA" id="ARBA00022630"/>
    </source>
</evidence>
<organism evidence="7 8">
    <name type="scientific">Cordyceps confragosa</name>
    <name type="common">Lecanicillium lecanii</name>
    <dbReference type="NCBI Taxonomy" id="2714763"/>
    <lineage>
        <taxon>Eukaryota</taxon>
        <taxon>Fungi</taxon>
        <taxon>Dikarya</taxon>
        <taxon>Ascomycota</taxon>
        <taxon>Pezizomycotina</taxon>
        <taxon>Sordariomycetes</taxon>
        <taxon>Hypocreomycetidae</taxon>
        <taxon>Hypocreales</taxon>
        <taxon>Cordycipitaceae</taxon>
        <taxon>Akanthomyces</taxon>
    </lineage>
</organism>
<dbReference type="Pfam" id="PF01266">
    <property type="entry name" value="DAO"/>
    <property type="match status" value="1"/>
</dbReference>
<dbReference type="GO" id="GO:0003884">
    <property type="term" value="F:D-amino-acid oxidase activity"/>
    <property type="evidence" value="ECO:0007669"/>
    <property type="project" value="InterPro"/>
</dbReference>
<comment type="similarity">
    <text evidence="2">Belongs to the DAMOX/DASOX family.</text>
</comment>
<dbReference type="GO" id="GO:0019478">
    <property type="term" value="P:D-amino acid catabolic process"/>
    <property type="evidence" value="ECO:0007669"/>
    <property type="project" value="TreeGrafter"/>
</dbReference>
<evidence type="ECO:0000259" key="6">
    <source>
        <dbReference type="Pfam" id="PF01266"/>
    </source>
</evidence>
<dbReference type="PANTHER" id="PTHR11530:SF26">
    <property type="entry name" value="FAD DEPENDENT OXIDOREDUCTASE SUPERFAMILY (AFU_ORTHOLOGUE AFUA_5G13940)"/>
    <property type="match status" value="1"/>
</dbReference>
<sequence length="354" mass="38346">MAETSDNHIAVIGAGVIGLSVALQLARRGYLVTVVARGLPGDWDIDYAAPRAGAHCRPVLVKTAQAAFENTLMQESYKESKRIADDPNKKDAGVAFIPASKEDLAMFAAWPQYRLLNANESPSEGAARSIKAGLTYSAWVIDSPVYLKWFQRQAEYLGAMFVRARLGAAQEAAFVAQQHRQDLTLPKIVVNASGRGFGDTNCFPLRVSHHSADGHSTIIILRPHGGTVIGGPREPNNWSPNNSSSAIDEILWRVTVVCPDLPQAFTDAPSSAPAIQVQHAYVGRRPMRKGGLRLEREAVGIWKTSDNGLKNEATTISIVHCYGAGPNRYKIGWVAASRAAALVDQCFTAWGNCK</sequence>
<comment type="caution">
    <text evidence="7">The sequence shown here is derived from an EMBL/GenBank/DDBJ whole genome shotgun (WGS) entry which is preliminary data.</text>
</comment>
<protein>
    <recommendedName>
        <fullName evidence="6">FAD dependent oxidoreductase domain-containing protein</fullName>
    </recommendedName>
</protein>